<reference evidence="2" key="1">
    <citation type="journal article" date="2019" name="Int. J. Syst. Evol. Microbiol.">
        <title>The Global Catalogue of Microorganisms (GCM) 10K type strain sequencing project: providing services to taxonomists for standard genome sequencing and annotation.</title>
        <authorList>
            <consortium name="The Broad Institute Genomics Platform"/>
            <consortium name="The Broad Institute Genome Sequencing Center for Infectious Disease"/>
            <person name="Wu L."/>
            <person name="Ma J."/>
        </authorList>
    </citation>
    <scope>NUCLEOTIDE SEQUENCE [LARGE SCALE GENOMIC DNA]</scope>
    <source>
        <strain evidence="2">JCM 16014</strain>
    </source>
</reference>
<keyword evidence="2" id="KW-1185">Reference proteome</keyword>
<accession>A0ABP5F1P9</accession>
<gene>
    <name evidence="1" type="ORF">GCM10009839_03780</name>
</gene>
<dbReference type="Proteomes" id="UP001500751">
    <property type="component" value="Unassembled WGS sequence"/>
</dbReference>
<evidence type="ECO:0000313" key="2">
    <source>
        <dbReference type="Proteomes" id="UP001500751"/>
    </source>
</evidence>
<dbReference type="EMBL" id="BAAAQN010000002">
    <property type="protein sequence ID" value="GAA2012591.1"/>
    <property type="molecule type" value="Genomic_DNA"/>
</dbReference>
<organism evidence="1 2">
    <name type="scientific">Catenulispora yoronensis</name>
    <dbReference type="NCBI Taxonomy" id="450799"/>
    <lineage>
        <taxon>Bacteria</taxon>
        <taxon>Bacillati</taxon>
        <taxon>Actinomycetota</taxon>
        <taxon>Actinomycetes</taxon>
        <taxon>Catenulisporales</taxon>
        <taxon>Catenulisporaceae</taxon>
        <taxon>Catenulispora</taxon>
    </lineage>
</organism>
<protein>
    <submittedName>
        <fullName evidence="1">Uncharacterized protein</fullName>
    </submittedName>
</protein>
<comment type="caution">
    <text evidence="1">The sequence shown here is derived from an EMBL/GenBank/DDBJ whole genome shotgun (WGS) entry which is preliminary data.</text>
</comment>
<evidence type="ECO:0000313" key="1">
    <source>
        <dbReference type="EMBL" id="GAA2012591.1"/>
    </source>
</evidence>
<name>A0ABP5F1P9_9ACTN</name>
<sequence>MVTSPAAFTAAGRTVCSPGAAAGAAACAGAVSAGAGDAGASRGSSRTFAAAIPPTVSEPAKVSTAHAAHATTVGLAMDFPALCVALVKPVNPVGRTAAEQRSRRTGRTAA</sequence>
<proteinExistence type="predicted"/>